<dbReference type="InterPro" id="IPR005158">
    <property type="entry name" value="BTAD"/>
</dbReference>
<dbReference type="InterPro" id="IPR016032">
    <property type="entry name" value="Sig_transdc_resp-reg_C-effctor"/>
</dbReference>
<dbReference type="InterPro" id="IPR051677">
    <property type="entry name" value="AfsR-DnrI-RedD_regulator"/>
</dbReference>
<dbReference type="Pfam" id="PF03704">
    <property type="entry name" value="BTAD"/>
    <property type="match status" value="1"/>
</dbReference>
<keyword evidence="2" id="KW-0805">Transcription regulation</keyword>
<evidence type="ECO:0000256" key="3">
    <source>
        <dbReference type="ARBA" id="ARBA00023125"/>
    </source>
</evidence>
<dbReference type="SUPFAM" id="SSF52540">
    <property type="entry name" value="P-loop containing nucleoside triphosphate hydrolases"/>
    <property type="match status" value="1"/>
</dbReference>
<keyword evidence="3 5" id="KW-0238">DNA-binding</keyword>
<name>A0ABP3DXP6_9ACTN</name>
<dbReference type="Gene3D" id="3.40.50.300">
    <property type="entry name" value="P-loop containing nucleotide triphosphate hydrolases"/>
    <property type="match status" value="1"/>
</dbReference>
<dbReference type="PROSITE" id="PS51755">
    <property type="entry name" value="OMPR_PHOB"/>
    <property type="match status" value="1"/>
</dbReference>
<dbReference type="SUPFAM" id="SSF48452">
    <property type="entry name" value="TPR-like"/>
    <property type="match status" value="1"/>
</dbReference>
<evidence type="ECO:0000313" key="8">
    <source>
        <dbReference type="EMBL" id="GAA0242431.1"/>
    </source>
</evidence>
<evidence type="ECO:0000313" key="9">
    <source>
        <dbReference type="Proteomes" id="UP001500967"/>
    </source>
</evidence>
<evidence type="ECO:0000256" key="5">
    <source>
        <dbReference type="PROSITE-ProRule" id="PRU01091"/>
    </source>
</evidence>
<proteinExistence type="inferred from homology"/>
<protein>
    <recommendedName>
        <fullName evidence="7">OmpR/PhoB-type domain-containing protein</fullName>
    </recommendedName>
</protein>
<feature type="DNA-binding region" description="OmpR/PhoB-type" evidence="5">
    <location>
        <begin position="1"/>
        <end position="97"/>
    </location>
</feature>
<accession>A0ABP3DXP6</accession>
<sequence length="658" mass="70797">MCFGVLGPVQVRRQGAEIDLGPRQQRLILALLLANAGQPVGISDIVDVLWDQRPPPSAVNVVHRYVGAIRRALEPGLAARSAGRWLLGDAAGYRIQVDADELDLLRVRRLAEQARSDEEAGRLTEAMSAYETALGRWRGPCAGAPELATFDHLAFSAVDHECADLVRAAASLAVRLDRARSVLPVLRRMAELRPWDEALQAQLLLALSADGKRAEAITLYQDMRRRLADELGVDPDEELREAFELVLRQTPGRARIAGAPVTPRVPPAQLPADLPCFTGRDGARRRTLSPVDDQVRAGVSTPVLAIDGLPGIGKTTFAVHLAHHLADSYPDGQLYVDLRGFDPDQVPLPPAEALHLLLTALGVPDAEIPASPHARSGLYRSVLAGRRILVLLDNAHDVEQVRPLLPGAPGGLVLVTSRRRLTGLATAHGAHLTTLDVLPAEDARALLSARLGAARTADDPRAVDEIVERCGGLPLALAVVAARALTHRLTDIARELRTTRGGLDGFACDDPGSDVRTVFSWSYQRLSVRAARTFRLLALPTGPDFTLSALAGLAGVPPAEMRAPAGELVRTGLVTEYRPGRFAAHGLIRAYARELLRSHGDAPSRDQSARRLVQHHRPNRPAGPDPAATGAPRGRSPSTGRRRDPVTARGWCSRSADP</sequence>
<feature type="compositionally biased region" description="Basic and acidic residues" evidence="6">
    <location>
        <begin position="599"/>
        <end position="609"/>
    </location>
</feature>
<dbReference type="InterPro" id="IPR027417">
    <property type="entry name" value="P-loop_NTPase"/>
</dbReference>
<dbReference type="PANTHER" id="PTHR35807">
    <property type="entry name" value="TRANSCRIPTIONAL REGULATOR REDD-RELATED"/>
    <property type="match status" value="1"/>
</dbReference>
<evidence type="ECO:0000256" key="2">
    <source>
        <dbReference type="ARBA" id="ARBA00023015"/>
    </source>
</evidence>
<dbReference type="InterPro" id="IPR036388">
    <property type="entry name" value="WH-like_DNA-bd_sf"/>
</dbReference>
<dbReference type="InterPro" id="IPR001867">
    <property type="entry name" value="OmpR/PhoB-type_DNA-bd"/>
</dbReference>
<gene>
    <name evidence="8" type="ORF">GCM10009539_29820</name>
</gene>
<dbReference type="SMART" id="SM01043">
    <property type="entry name" value="BTAD"/>
    <property type="match status" value="1"/>
</dbReference>
<feature type="domain" description="OmpR/PhoB-type" evidence="7">
    <location>
        <begin position="1"/>
        <end position="97"/>
    </location>
</feature>
<dbReference type="SMART" id="SM00862">
    <property type="entry name" value="Trans_reg_C"/>
    <property type="match status" value="1"/>
</dbReference>
<dbReference type="SUPFAM" id="SSF46894">
    <property type="entry name" value="C-terminal effector domain of the bipartite response regulators"/>
    <property type="match status" value="1"/>
</dbReference>
<feature type="compositionally biased region" description="Low complexity" evidence="6">
    <location>
        <begin position="620"/>
        <end position="639"/>
    </location>
</feature>
<dbReference type="Proteomes" id="UP001500967">
    <property type="component" value="Unassembled WGS sequence"/>
</dbReference>
<dbReference type="Gene3D" id="1.10.10.10">
    <property type="entry name" value="Winged helix-like DNA-binding domain superfamily/Winged helix DNA-binding domain"/>
    <property type="match status" value="1"/>
</dbReference>
<evidence type="ECO:0000256" key="6">
    <source>
        <dbReference type="SAM" id="MobiDB-lite"/>
    </source>
</evidence>
<evidence type="ECO:0000259" key="7">
    <source>
        <dbReference type="PROSITE" id="PS51755"/>
    </source>
</evidence>
<evidence type="ECO:0000256" key="1">
    <source>
        <dbReference type="ARBA" id="ARBA00005820"/>
    </source>
</evidence>
<dbReference type="PANTHER" id="PTHR35807:SF1">
    <property type="entry name" value="TRANSCRIPTIONAL REGULATOR REDD"/>
    <property type="match status" value="1"/>
</dbReference>
<evidence type="ECO:0000256" key="4">
    <source>
        <dbReference type="ARBA" id="ARBA00023163"/>
    </source>
</evidence>
<dbReference type="PRINTS" id="PR00364">
    <property type="entry name" value="DISEASERSIST"/>
</dbReference>
<dbReference type="Gene3D" id="1.25.40.10">
    <property type="entry name" value="Tetratricopeptide repeat domain"/>
    <property type="match status" value="1"/>
</dbReference>
<dbReference type="InterPro" id="IPR011990">
    <property type="entry name" value="TPR-like_helical_dom_sf"/>
</dbReference>
<dbReference type="EMBL" id="BAAAGX010000010">
    <property type="protein sequence ID" value="GAA0242431.1"/>
    <property type="molecule type" value="Genomic_DNA"/>
</dbReference>
<feature type="region of interest" description="Disordered" evidence="6">
    <location>
        <begin position="599"/>
        <end position="658"/>
    </location>
</feature>
<organism evidence="8 9">
    <name type="scientific">Cryptosporangium japonicum</name>
    <dbReference type="NCBI Taxonomy" id="80872"/>
    <lineage>
        <taxon>Bacteria</taxon>
        <taxon>Bacillati</taxon>
        <taxon>Actinomycetota</taxon>
        <taxon>Actinomycetes</taxon>
        <taxon>Cryptosporangiales</taxon>
        <taxon>Cryptosporangiaceae</taxon>
        <taxon>Cryptosporangium</taxon>
    </lineage>
</organism>
<comment type="caution">
    <text evidence="8">The sequence shown here is derived from an EMBL/GenBank/DDBJ whole genome shotgun (WGS) entry which is preliminary data.</text>
</comment>
<reference evidence="9" key="1">
    <citation type="journal article" date="2019" name="Int. J. Syst. Evol. Microbiol.">
        <title>The Global Catalogue of Microorganisms (GCM) 10K type strain sequencing project: providing services to taxonomists for standard genome sequencing and annotation.</title>
        <authorList>
            <consortium name="The Broad Institute Genomics Platform"/>
            <consortium name="The Broad Institute Genome Sequencing Center for Infectious Disease"/>
            <person name="Wu L."/>
            <person name="Ma J."/>
        </authorList>
    </citation>
    <scope>NUCLEOTIDE SEQUENCE [LARGE SCALE GENOMIC DNA]</scope>
    <source>
        <strain evidence="9">JCM 10425</strain>
    </source>
</reference>
<keyword evidence="4" id="KW-0804">Transcription</keyword>
<keyword evidence="9" id="KW-1185">Reference proteome</keyword>
<comment type="similarity">
    <text evidence="1">Belongs to the AfsR/DnrI/RedD regulatory family.</text>
</comment>